<dbReference type="NCBIfam" id="TIGR01494">
    <property type="entry name" value="ATPase_P-type"/>
    <property type="match status" value="1"/>
</dbReference>
<evidence type="ECO:0000313" key="13">
    <source>
        <dbReference type="EMBL" id="KAF5388023.1"/>
    </source>
</evidence>
<dbReference type="AlphaFoldDB" id="A0A8H5HR99"/>
<dbReference type="GO" id="GO:0016020">
    <property type="term" value="C:membrane"/>
    <property type="evidence" value="ECO:0007669"/>
    <property type="project" value="UniProtKB-SubCell"/>
</dbReference>
<dbReference type="PROSITE" id="PS50846">
    <property type="entry name" value="HMA_2"/>
    <property type="match status" value="1"/>
</dbReference>
<comment type="similarity">
    <text evidence="2 10">Belongs to the cation transport ATPase (P-type) (TC 3.A.3) family. Type IB subfamily.</text>
</comment>
<keyword evidence="14" id="KW-1185">Reference proteome</keyword>
<dbReference type="SFLD" id="SFLDS00003">
    <property type="entry name" value="Haloacid_Dehalogenase"/>
    <property type="match status" value="1"/>
</dbReference>
<evidence type="ECO:0000256" key="8">
    <source>
        <dbReference type="ARBA" id="ARBA00022989"/>
    </source>
</evidence>
<dbReference type="GO" id="GO:0043682">
    <property type="term" value="F:P-type divalent copper transporter activity"/>
    <property type="evidence" value="ECO:0007669"/>
    <property type="project" value="TreeGrafter"/>
</dbReference>
<dbReference type="Pfam" id="PF00403">
    <property type="entry name" value="HMA"/>
    <property type="match status" value="1"/>
</dbReference>
<reference evidence="13 14" key="1">
    <citation type="journal article" date="2020" name="ISME J.">
        <title>Uncovering the hidden diversity of litter-decomposition mechanisms in mushroom-forming fungi.</title>
        <authorList>
            <person name="Floudas D."/>
            <person name="Bentzer J."/>
            <person name="Ahren D."/>
            <person name="Johansson T."/>
            <person name="Persson P."/>
            <person name="Tunlid A."/>
        </authorList>
    </citation>
    <scope>NUCLEOTIDE SEQUENCE [LARGE SCALE GENOMIC DNA]</scope>
    <source>
        <strain evidence="13 14">CBS 661.87</strain>
    </source>
</reference>
<evidence type="ECO:0000256" key="1">
    <source>
        <dbReference type="ARBA" id="ARBA00004141"/>
    </source>
</evidence>
<comment type="caution">
    <text evidence="13">The sequence shown here is derived from an EMBL/GenBank/DDBJ whole genome shotgun (WGS) entry which is preliminary data.</text>
</comment>
<dbReference type="InterPro" id="IPR023298">
    <property type="entry name" value="ATPase_P-typ_TM_dom_sf"/>
</dbReference>
<feature type="domain" description="HMA" evidence="12">
    <location>
        <begin position="97"/>
        <end position="162"/>
    </location>
</feature>
<dbReference type="Gene3D" id="3.40.50.1000">
    <property type="entry name" value="HAD superfamily/HAD-like"/>
    <property type="match status" value="1"/>
</dbReference>
<dbReference type="InterPro" id="IPR006121">
    <property type="entry name" value="HMA_dom"/>
</dbReference>
<keyword evidence="7" id="KW-1278">Translocase</keyword>
<dbReference type="Pfam" id="PF00122">
    <property type="entry name" value="E1-E2_ATPase"/>
    <property type="match status" value="1"/>
</dbReference>
<dbReference type="Gene3D" id="3.30.70.100">
    <property type="match status" value="1"/>
</dbReference>
<dbReference type="CDD" id="cd00371">
    <property type="entry name" value="HMA"/>
    <property type="match status" value="1"/>
</dbReference>
<feature type="transmembrane region" description="Helical" evidence="10">
    <location>
        <begin position="407"/>
        <end position="427"/>
    </location>
</feature>
<evidence type="ECO:0000256" key="11">
    <source>
        <dbReference type="SAM" id="MobiDB-lite"/>
    </source>
</evidence>
<dbReference type="SFLD" id="SFLDG00002">
    <property type="entry name" value="C1.7:_P-type_atpase_like"/>
    <property type="match status" value="1"/>
</dbReference>
<feature type="transmembrane region" description="Helical" evidence="10">
    <location>
        <begin position="278"/>
        <end position="302"/>
    </location>
</feature>
<evidence type="ECO:0000256" key="9">
    <source>
        <dbReference type="ARBA" id="ARBA00023136"/>
    </source>
</evidence>
<dbReference type="Gene3D" id="3.40.1110.10">
    <property type="entry name" value="Calcium-transporting ATPase, cytoplasmic domain N"/>
    <property type="match status" value="1"/>
</dbReference>
<dbReference type="SUPFAM" id="SSF81653">
    <property type="entry name" value="Calcium ATPase, transduction domain A"/>
    <property type="match status" value="1"/>
</dbReference>
<dbReference type="InterPro" id="IPR017969">
    <property type="entry name" value="Heavy-metal-associated_CS"/>
</dbReference>
<evidence type="ECO:0000256" key="2">
    <source>
        <dbReference type="ARBA" id="ARBA00006024"/>
    </source>
</evidence>
<sequence>MDLKRHREPINISISYKIQTSHRLPTKDSMGSKPLPQETTTTDCAMDPHCSSCMLPAAHLEEHTGYCAHCQEKQAKTLSDAPLTHLSSEGKESPTPYTVTLSVGGMTCASCAITIKESVSRIPGVSDIVVNVLDGFAMAVVELQALAEEIRNAIEDCGFEARILSIESLRLDERDELEVTERTISLRIDGMSSEHYPPKVMSALELFGNSITIVKPITNQNDPILTLSYRPNLPTLSIRAIMMSIASVHSPPLRVTLEQPPTIEQLSRAMQRRERQHLFFRLLFAFIAAIPTFIIGIVYMTLVKDGNPSKDYLMQPIWAGNIPRAEWALFFISTPVMFYSASGYHARSLKEIYALWRPGSTTPYLERFTRFGSMNMLVSLGVSVSYFSSIGLMSLEARTPPQRIGSTTTYFDSVVLLTMFLLAGRYIEAYSRARTADAVSALASLRPADAFLLVPVTPGESFLSTASTLEDAENGDPNSEKDLLSVPLHSKVAKVPVGHLEVGDVVRVPSGSTPPADGIIIPGQRGTFDESSLTGESRLINKLPGDRVFVGTINKGQPLHIKIDAIGGRTMLDKIVKVVREGQTRRAPIERVADHIIRYFVPVVTFLSLITWIIWLALGLSGSLPPHYLDIEIGGWPVWSLQFAIAVFVVACPCGIALAAPTALLVGLGLAAKFGILARGGGEAFQEMAQLDLVVFDKTGTLTEGGEPRVSDCVILPSSPWPHSVILGIAAELESTSSHPLATAIRHFSKDSDSQAGSVFEEIAGKGLKAVFTELKCTSIIGNEVWMEEHGATIDADLSRQLLTWKTEAKSVVLLAIQRDQEETFCIVAIFAVTDPLRPGVSGVITQLAEQGISSWMISGDNHTTASAVARAVGIPADHVIAGVLPHEKSQHIERLQRNGPKRPAKSKWARFHSRSRTIVAMVGDGINDAPALAVADVGIAIGSGSDIALSSASFILLTSDLRTLITLRDLSERIINRVKFNFGWALIYNMIGLPIAAGVIYPAGHRLDPVWASLAMALSSVSVVCSSLLLKTYKEPVQLVEKTVSSEKTTHPM</sequence>
<dbReference type="FunFam" id="3.30.70.100:FF:000001">
    <property type="entry name" value="ATPase copper transporting beta"/>
    <property type="match status" value="1"/>
</dbReference>
<dbReference type="PROSITE" id="PS00154">
    <property type="entry name" value="ATPASE_E1_E2"/>
    <property type="match status" value="1"/>
</dbReference>
<organism evidence="13 14">
    <name type="scientific">Tricholomella constricta</name>
    <dbReference type="NCBI Taxonomy" id="117010"/>
    <lineage>
        <taxon>Eukaryota</taxon>
        <taxon>Fungi</taxon>
        <taxon>Dikarya</taxon>
        <taxon>Basidiomycota</taxon>
        <taxon>Agaricomycotina</taxon>
        <taxon>Agaricomycetes</taxon>
        <taxon>Agaricomycetidae</taxon>
        <taxon>Agaricales</taxon>
        <taxon>Tricholomatineae</taxon>
        <taxon>Lyophyllaceae</taxon>
        <taxon>Tricholomella</taxon>
    </lineage>
</organism>
<evidence type="ECO:0000256" key="3">
    <source>
        <dbReference type="ARBA" id="ARBA00022692"/>
    </source>
</evidence>
<feature type="transmembrane region" description="Helical" evidence="10">
    <location>
        <begin position="983"/>
        <end position="1005"/>
    </location>
</feature>
<keyword evidence="8 10" id="KW-1133">Transmembrane helix</keyword>
<dbReference type="Gene3D" id="2.70.150.10">
    <property type="entry name" value="Calcium-transporting ATPase, cytoplasmic transduction domain A"/>
    <property type="match status" value="1"/>
</dbReference>
<dbReference type="InterPro" id="IPR059000">
    <property type="entry name" value="ATPase_P-type_domA"/>
</dbReference>
<dbReference type="SUPFAM" id="SSF56784">
    <property type="entry name" value="HAD-like"/>
    <property type="match status" value="1"/>
</dbReference>
<evidence type="ECO:0000313" key="14">
    <source>
        <dbReference type="Proteomes" id="UP000565441"/>
    </source>
</evidence>
<evidence type="ECO:0000259" key="12">
    <source>
        <dbReference type="PROSITE" id="PS50846"/>
    </source>
</evidence>
<dbReference type="SUPFAM" id="SSF55008">
    <property type="entry name" value="HMA, heavy metal-associated domain"/>
    <property type="match status" value="1"/>
</dbReference>
<dbReference type="GO" id="GO:0005524">
    <property type="term" value="F:ATP binding"/>
    <property type="evidence" value="ECO:0007669"/>
    <property type="project" value="UniProtKB-UniRule"/>
</dbReference>
<dbReference type="InterPro" id="IPR027256">
    <property type="entry name" value="P-typ_ATPase_IB"/>
</dbReference>
<dbReference type="InterPro" id="IPR023214">
    <property type="entry name" value="HAD_sf"/>
</dbReference>
<dbReference type="SUPFAM" id="SSF81665">
    <property type="entry name" value="Calcium ATPase, transmembrane domain M"/>
    <property type="match status" value="1"/>
</dbReference>
<gene>
    <name evidence="13" type="ORF">D9615_000393</name>
</gene>
<evidence type="ECO:0000256" key="10">
    <source>
        <dbReference type="RuleBase" id="RU362081"/>
    </source>
</evidence>
<name>A0A8H5HR99_9AGAR</name>
<dbReference type="PRINTS" id="PR00119">
    <property type="entry name" value="CATATPASE"/>
</dbReference>
<dbReference type="InterPro" id="IPR008250">
    <property type="entry name" value="ATPase_P-typ_transduc_dom_A_sf"/>
</dbReference>
<dbReference type="InterPro" id="IPR001757">
    <property type="entry name" value="P_typ_ATPase"/>
</dbReference>
<proteinExistence type="inferred from homology"/>
<evidence type="ECO:0000256" key="4">
    <source>
        <dbReference type="ARBA" id="ARBA00022723"/>
    </source>
</evidence>
<keyword evidence="6 10" id="KW-0067">ATP-binding</keyword>
<dbReference type="InterPro" id="IPR023299">
    <property type="entry name" value="ATPase_P-typ_cyto_dom_N"/>
</dbReference>
<keyword evidence="5 10" id="KW-0547">Nucleotide-binding</keyword>
<dbReference type="GO" id="GO:0016887">
    <property type="term" value="F:ATP hydrolysis activity"/>
    <property type="evidence" value="ECO:0007669"/>
    <property type="project" value="InterPro"/>
</dbReference>
<dbReference type="GO" id="GO:0055070">
    <property type="term" value="P:copper ion homeostasis"/>
    <property type="evidence" value="ECO:0007669"/>
    <property type="project" value="TreeGrafter"/>
</dbReference>
<dbReference type="EMBL" id="JAACJP010000001">
    <property type="protein sequence ID" value="KAF5388023.1"/>
    <property type="molecule type" value="Genomic_DNA"/>
</dbReference>
<dbReference type="InterPro" id="IPR044492">
    <property type="entry name" value="P_typ_ATPase_HD_dom"/>
</dbReference>
<dbReference type="SFLD" id="SFLDF00027">
    <property type="entry name" value="p-type_atpase"/>
    <property type="match status" value="1"/>
</dbReference>
<keyword evidence="9 10" id="KW-0472">Membrane</keyword>
<dbReference type="PANTHER" id="PTHR43520">
    <property type="entry name" value="ATP7, ISOFORM B"/>
    <property type="match status" value="1"/>
</dbReference>
<dbReference type="GO" id="GO:0005507">
    <property type="term" value="F:copper ion binding"/>
    <property type="evidence" value="ECO:0007669"/>
    <property type="project" value="TreeGrafter"/>
</dbReference>
<dbReference type="Pfam" id="PF00702">
    <property type="entry name" value="Hydrolase"/>
    <property type="match status" value="1"/>
</dbReference>
<dbReference type="InterPro" id="IPR036163">
    <property type="entry name" value="HMA_dom_sf"/>
</dbReference>
<feature type="transmembrane region" description="Helical" evidence="10">
    <location>
        <begin position="596"/>
        <end position="618"/>
    </location>
</feature>
<keyword evidence="4 10" id="KW-0479">Metal-binding</keyword>
<evidence type="ECO:0000256" key="5">
    <source>
        <dbReference type="ARBA" id="ARBA00022741"/>
    </source>
</evidence>
<dbReference type="Proteomes" id="UP000565441">
    <property type="component" value="Unassembled WGS sequence"/>
</dbReference>
<dbReference type="NCBIfam" id="TIGR01525">
    <property type="entry name" value="ATPase-IB_hvy"/>
    <property type="match status" value="1"/>
</dbReference>
<dbReference type="OrthoDB" id="432719at2759"/>
<feature type="transmembrane region" description="Helical" evidence="10">
    <location>
        <begin position="1011"/>
        <end position="1031"/>
    </location>
</feature>
<dbReference type="InterPro" id="IPR018303">
    <property type="entry name" value="ATPase_P-typ_P_site"/>
</dbReference>
<feature type="region of interest" description="Disordered" evidence="11">
    <location>
        <begin position="21"/>
        <end position="41"/>
    </location>
</feature>
<evidence type="ECO:0000256" key="7">
    <source>
        <dbReference type="ARBA" id="ARBA00022967"/>
    </source>
</evidence>
<dbReference type="PROSITE" id="PS01047">
    <property type="entry name" value="HMA_1"/>
    <property type="match status" value="1"/>
</dbReference>
<comment type="subcellular location">
    <subcellularLocation>
        <location evidence="1">Membrane</location>
        <topology evidence="1">Multi-pass membrane protein</topology>
    </subcellularLocation>
</comment>
<feature type="transmembrane region" description="Helical" evidence="10">
    <location>
        <begin position="638"/>
        <end position="671"/>
    </location>
</feature>
<feature type="transmembrane region" description="Helical" evidence="10">
    <location>
        <begin position="322"/>
        <end position="341"/>
    </location>
</feature>
<accession>A0A8H5HR99</accession>
<feature type="transmembrane region" description="Helical" evidence="10">
    <location>
        <begin position="376"/>
        <end position="395"/>
    </location>
</feature>
<keyword evidence="3 10" id="KW-0812">Transmembrane</keyword>
<dbReference type="PANTHER" id="PTHR43520:SF32">
    <property type="entry name" value="COPPER RESISTANCE P-TYPE ATPASE (EUROFUNG)"/>
    <property type="match status" value="1"/>
</dbReference>
<protein>
    <recommendedName>
        <fullName evidence="12">HMA domain-containing protein</fullName>
    </recommendedName>
</protein>
<dbReference type="InterPro" id="IPR036412">
    <property type="entry name" value="HAD-like_sf"/>
</dbReference>
<evidence type="ECO:0000256" key="6">
    <source>
        <dbReference type="ARBA" id="ARBA00022840"/>
    </source>
</evidence>